<evidence type="ECO:0000313" key="2">
    <source>
        <dbReference type="EMBL" id="TDD89227.1"/>
    </source>
</evidence>
<gene>
    <name evidence="2" type="ORF">E1202_12050</name>
</gene>
<evidence type="ECO:0000259" key="1">
    <source>
        <dbReference type="Pfam" id="PF01494"/>
    </source>
</evidence>
<dbReference type="AlphaFoldDB" id="A0A4V2YXG4"/>
<dbReference type="PROSITE" id="PS51257">
    <property type="entry name" value="PROKAR_LIPOPROTEIN"/>
    <property type="match status" value="1"/>
</dbReference>
<dbReference type="InterPro" id="IPR036188">
    <property type="entry name" value="FAD/NAD-bd_sf"/>
</dbReference>
<accession>A0A4V2YXG4</accession>
<reference evidence="2 3" key="1">
    <citation type="submission" date="2019-03" db="EMBL/GenBank/DDBJ databases">
        <title>Draft genome sequences of novel Actinobacteria.</title>
        <authorList>
            <person name="Sahin N."/>
            <person name="Ay H."/>
            <person name="Saygin H."/>
        </authorList>
    </citation>
    <scope>NUCLEOTIDE SEQUENCE [LARGE SCALE GENOMIC DNA]</scope>
    <source>
        <strain evidence="2 3">5K548</strain>
    </source>
</reference>
<dbReference type="PANTHER" id="PTHR42685">
    <property type="entry name" value="GERANYLGERANYL DIPHOSPHATE REDUCTASE"/>
    <property type="match status" value="1"/>
</dbReference>
<organism evidence="2 3">
    <name type="scientific">Saccharopolyspora karakumensis</name>
    <dbReference type="NCBI Taxonomy" id="2530386"/>
    <lineage>
        <taxon>Bacteria</taxon>
        <taxon>Bacillati</taxon>
        <taxon>Actinomycetota</taxon>
        <taxon>Actinomycetes</taxon>
        <taxon>Pseudonocardiales</taxon>
        <taxon>Pseudonocardiaceae</taxon>
        <taxon>Saccharopolyspora</taxon>
    </lineage>
</organism>
<keyword evidence="3" id="KW-1185">Reference proteome</keyword>
<dbReference type="PRINTS" id="PR00420">
    <property type="entry name" value="RNGMNOXGNASE"/>
</dbReference>
<comment type="caution">
    <text evidence="2">The sequence shown here is derived from an EMBL/GenBank/DDBJ whole genome shotgun (WGS) entry which is preliminary data.</text>
</comment>
<sequence length="347" mass="36957">MLKHLHDVVVAGGGPAGLAVALGCAQAGLDVVVCEKRPGVIDKACGEGLMPGAVRALGALGVDPPGHPIQGITYRQGSTVARAAFRTGSGRGVRRTALHSALRCAVERHGVPMLTSPIRTFSQHSDHIRAEGLRARYLVAADGLHSTVRELAGLTKVNTACSTWVPRWGLRRHYALAPFTDTVEVTWASQSEAYVTPVGPNTIGVAILSSVRGGFTQQLSAFPDLSARIADAEPISSVRGAGPFRQHASSRVAGRVLLVGDAAGYVDALTGEGLAVSLVTAAELVRCIRLDRPADYERAWKRTSRRSRWLTEALLWSRRQPSLAQRIVPAAAKNPWLFALAVNQLAR</sequence>
<dbReference type="EMBL" id="SMLA01000013">
    <property type="protein sequence ID" value="TDD89227.1"/>
    <property type="molecule type" value="Genomic_DNA"/>
</dbReference>
<dbReference type="InterPro" id="IPR002938">
    <property type="entry name" value="FAD-bd"/>
</dbReference>
<dbReference type="Pfam" id="PF01494">
    <property type="entry name" value="FAD_binding_3"/>
    <property type="match status" value="1"/>
</dbReference>
<dbReference type="GO" id="GO:0071949">
    <property type="term" value="F:FAD binding"/>
    <property type="evidence" value="ECO:0007669"/>
    <property type="project" value="InterPro"/>
</dbReference>
<dbReference type="SUPFAM" id="SSF51905">
    <property type="entry name" value="FAD/NAD(P)-binding domain"/>
    <property type="match status" value="1"/>
</dbReference>
<name>A0A4V2YXG4_9PSEU</name>
<protein>
    <submittedName>
        <fullName evidence="2">NAD(P)/FAD-dependent oxidoreductase</fullName>
    </submittedName>
</protein>
<dbReference type="PANTHER" id="PTHR42685:SF19">
    <property type="entry name" value="POSSIBLE OXIDOREDUCTASE"/>
    <property type="match status" value="1"/>
</dbReference>
<dbReference type="Proteomes" id="UP000294723">
    <property type="component" value="Unassembled WGS sequence"/>
</dbReference>
<feature type="domain" description="FAD-binding" evidence="1">
    <location>
        <begin position="7"/>
        <end position="157"/>
    </location>
</feature>
<proteinExistence type="predicted"/>
<dbReference type="InterPro" id="IPR050407">
    <property type="entry name" value="Geranylgeranyl_reductase"/>
</dbReference>
<dbReference type="Gene3D" id="3.50.50.60">
    <property type="entry name" value="FAD/NAD(P)-binding domain"/>
    <property type="match status" value="1"/>
</dbReference>
<evidence type="ECO:0000313" key="3">
    <source>
        <dbReference type="Proteomes" id="UP000294723"/>
    </source>
</evidence>